<name>A0ABS1EIH6_9CLOT</name>
<proteinExistence type="predicted"/>
<protein>
    <recommendedName>
        <fullName evidence="3">FeS cluster biogenesis domain-containing protein</fullName>
    </recommendedName>
</protein>
<reference evidence="2" key="1">
    <citation type="submission" date="2021-01" db="EMBL/GenBank/DDBJ databases">
        <title>Genome public.</title>
        <authorList>
            <person name="Liu C."/>
            <person name="Sun Q."/>
        </authorList>
    </citation>
    <scope>NUCLEOTIDE SEQUENCE [LARGE SCALE GENOMIC DNA]</scope>
    <source>
        <strain evidence="2">YIM B02505</strain>
    </source>
</reference>
<keyword evidence="2" id="KW-1185">Reference proteome</keyword>
<dbReference type="EMBL" id="JAENHN010000002">
    <property type="protein sequence ID" value="MBK1809166.1"/>
    <property type="molecule type" value="Genomic_DNA"/>
</dbReference>
<evidence type="ECO:0000313" key="1">
    <source>
        <dbReference type="EMBL" id="MBK1809166.1"/>
    </source>
</evidence>
<comment type="caution">
    <text evidence="1">The sequence shown here is derived from an EMBL/GenBank/DDBJ whole genome shotgun (WGS) entry which is preliminary data.</text>
</comment>
<dbReference type="RefSeq" id="WP_200265713.1">
    <property type="nucleotide sequence ID" value="NZ_JAENHN010000002.1"/>
</dbReference>
<evidence type="ECO:0000313" key="2">
    <source>
        <dbReference type="Proteomes" id="UP000596739"/>
    </source>
</evidence>
<dbReference type="Proteomes" id="UP000596739">
    <property type="component" value="Unassembled WGS sequence"/>
</dbReference>
<evidence type="ECO:0008006" key="3">
    <source>
        <dbReference type="Google" id="ProtNLM"/>
    </source>
</evidence>
<accession>A0ABS1EIH6</accession>
<organism evidence="1 2">
    <name type="scientific">Clostridium yunnanense</name>
    <dbReference type="NCBI Taxonomy" id="2800325"/>
    <lineage>
        <taxon>Bacteria</taxon>
        <taxon>Bacillati</taxon>
        <taxon>Bacillota</taxon>
        <taxon>Clostridia</taxon>
        <taxon>Eubacteriales</taxon>
        <taxon>Clostridiaceae</taxon>
        <taxon>Clostridium</taxon>
    </lineage>
</organism>
<sequence>MSKKQANPKMQMVARMLRFVNKAEEVFIESCIFGQSHNQMIKYPFMDFGSATNMFSVNSTEEEEFGDYVVDLKYVTEIVDWNESGDQFSFRLVLGGDNYISINNEW</sequence>
<gene>
    <name evidence="1" type="ORF">JHL18_00695</name>
</gene>